<feature type="domain" description="HTH crp-type" evidence="5">
    <location>
        <begin position="147"/>
        <end position="215"/>
    </location>
</feature>
<dbReference type="Pfam" id="PF13545">
    <property type="entry name" value="HTH_Crp_2"/>
    <property type="match status" value="1"/>
</dbReference>
<evidence type="ECO:0000313" key="6">
    <source>
        <dbReference type="EMBL" id="POF27729.1"/>
    </source>
</evidence>
<dbReference type="Proteomes" id="UP000236959">
    <property type="component" value="Unassembled WGS sequence"/>
</dbReference>
<keyword evidence="7" id="KW-1185">Reference proteome</keyword>
<dbReference type="InterPro" id="IPR050397">
    <property type="entry name" value="Env_Response_Regulators"/>
</dbReference>
<dbReference type="NCBIfam" id="NF006901">
    <property type="entry name" value="PRK09392.1"/>
    <property type="match status" value="1"/>
</dbReference>
<dbReference type="Gene3D" id="2.60.120.10">
    <property type="entry name" value="Jelly Rolls"/>
    <property type="match status" value="1"/>
</dbReference>
<evidence type="ECO:0000259" key="5">
    <source>
        <dbReference type="PROSITE" id="PS51063"/>
    </source>
</evidence>
<dbReference type="AlphaFoldDB" id="A0A2S3UJQ3"/>
<evidence type="ECO:0000256" key="3">
    <source>
        <dbReference type="ARBA" id="ARBA00023163"/>
    </source>
</evidence>
<proteinExistence type="predicted"/>
<feature type="domain" description="Cyclic nucleotide-binding" evidence="4">
    <location>
        <begin position="14"/>
        <end position="107"/>
    </location>
</feature>
<dbReference type="Gene3D" id="1.10.10.10">
    <property type="entry name" value="Winged helix-like DNA-binding domain superfamily/Winged helix DNA-binding domain"/>
    <property type="match status" value="1"/>
</dbReference>
<dbReference type="PANTHER" id="PTHR24567">
    <property type="entry name" value="CRP FAMILY TRANSCRIPTIONAL REGULATORY PROTEIN"/>
    <property type="match status" value="1"/>
</dbReference>
<dbReference type="InterPro" id="IPR012318">
    <property type="entry name" value="HTH_CRP"/>
</dbReference>
<dbReference type="OrthoDB" id="190787at2"/>
<dbReference type="PROSITE" id="PS51063">
    <property type="entry name" value="HTH_CRP_2"/>
    <property type="match status" value="1"/>
</dbReference>
<sequence>MRTTDLEVVRGLRLFCSMSEQAFDDLVQAAYVQNFPAQLDLIHEGEPADFLYVVLEGSVELYTNWNGRSATMGMVSPVTTFILAAVLKDAICLMSARTCERCKLLLIPSANVRAAFHRDEAFSHAIIIELADCYRTVVKEHKNLKLRSGVERLANKLLHYHTVQGGNGRVVLPYDKKLLASMLAMTPENLSRAFNTLRPYGVEVNGAEITFTDLKGLETLAKPNRLIDDRQV</sequence>
<accession>A0A2S3UJQ3</accession>
<dbReference type="GO" id="GO:0003677">
    <property type="term" value="F:DNA binding"/>
    <property type="evidence" value="ECO:0007669"/>
    <property type="project" value="UniProtKB-KW"/>
</dbReference>
<dbReference type="InterPro" id="IPR000595">
    <property type="entry name" value="cNMP-bd_dom"/>
</dbReference>
<comment type="caution">
    <text evidence="6">The sequence shown here is derived from an EMBL/GenBank/DDBJ whole genome shotgun (WGS) entry which is preliminary data.</text>
</comment>
<dbReference type="GO" id="GO:0005829">
    <property type="term" value="C:cytosol"/>
    <property type="evidence" value="ECO:0007669"/>
    <property type="project" value="TreeGrafter"/>
</dbReference>
<dbReference type="SUPFAM" id="SSF46785">
    <property type="entry name" value="Winged helix' DNA-binding domain"/>
    <property type="match status" value="1"/>
</dbReference>
<dbReference type="InterPro" id="IPR014710">
    <property type="entry name" value="RmlC-like_jellyroll"/>
</dbReference>
<name>A0A2S3UJQ3_9HYPH</name>
<dbReference type="InterPro" id="IPR018488">
    <property type="entry name" value="cNMP-bd_CS"/>
</dbReference>
<dbReference type="InterPro" id="IPR018490">
    <property type="entry name" value="cNMP-bd_dom_sf"/>
</dbReference>
<keyword evidence="3" id="KW-0804">Transcription</keyword>
<dbReference type="EMBL" id="PPCN01000022">
    <property type="protein sequence ID" value="POF27729.1"/>
    <property type="molecule type" value="Genomic_DNA"/>
</dbReference>
<dbReference type="CDD" id="cd00038">
    <property type="entry name" value="CAP_ED"/>
    <property type="match status" value="1"/>
</dbReference>
<reference evidence="6 7" key="1">
    <citation type="submission" date="2018-01" db="EMBL/GenBank/DDBJ databases">
        <title>Genomic Encyclopedia of Archaeal and Bacterial Type Strains, Phase II (KMG-II): from individual species to whole genera.</title>
        <authorList>
            <person name="Goeker M."/>
        </authorList>
    </citation>
    <scope>NUCLEOTIDE SEQUENCE [LARGE SCALE GENOMIC DNA]</scope>
    <source>
        <strain evidence="6 7">DSM 17023</strain>
    </source>
</reference>
<evidence type="ECO:0000256" key="1">
    <source>
        <dbReference type="ARBA" id="ARBA00023015"/>
    </source>
</evidence>
<gene>
    <name evidence="6" type="ORF">CLV41_1229</name>
</gene>
<keyword evidence="2" id="KW-0238">DNA-binding</keyword>
<evidence type="ECO:0000313" key="7">
    <source>
        <dbReference type="Proteomes" id="UP000236959"/>
    </source>
</evidence>
<dbReference type="RefSeq" id="WP_103225606.1">
    <property type="nucleotide sequence ID" value="NZ_PPCN01000022.1"/>
</dbReference>
<protein>
    <submittedName>
        <fullName evidence="6">CRP/FNR family transcriptional activator FtrB</fullName>
    </submittedName>
</protein>
<dbReference type="PANTHER" id="PTHR24567:SF26">
    <property type="entry name" value="REGULATORY PROTEIN YEIL"/>
    <property type="match status" value="1"/>
</dbReference>
<evidence type="ECO:0000259" key="4">
    <source>
        <dbReference type="PROSITE" id="PS50042"/>
    </source>
</evidence>
<dbReference type="InterPro" id="IPR036388">
    <property type="entry name" value="WH-like_DNA-bd_sf"/>
</dbReference>
<organism evidence="6 7">
    <name type="scientific">Roseibium marinum</name>
    <dbReference type="NCBI Taxonomy" id="281252"/>
    <lineage>
        <taxon>Bacteria</taxon>
        <taxon>Pseudomonadati</taxon>
        <taxon>Pseudomonadota</taxon>
        <taxon>Alphaproteobacteria</taxon>
        <taxon>Hyphomicrobiales</taxon>
        <taxon>Stappiaceae</taxon>
        <taxon>Roseibium</taxon>
    </lineage>
</organism>
<keyword evidence="1" id="KW-0805">Transcription regulation</keyword>
<dbReference type="PROSITE" id="PS50042">
    <property type="entry name" value="CNMP_BINDING_3"/>
    <property type="match status" value="1"/>
</dbReference>
<dbReference type="InterPro" id="IPR036390">
    <property type="entry name" value="WH_DNA-bd_sf"/>
</dbReference>
<dbReference type="GO" id="GO:0003700">
    <property type="term" value="F:DNA-binding transcription factor activity"/>
    <property type="evidence" value="ECO:0007669"/>
    <property type="project" value="TreeGrafter"/>
</dbReference>
<dbReference type="SUPFAM" id="SSF51206">
    <property type="entry name" value="cAMP-binding domain-like"/>
    <property type="match status" value="1"/>
</dbReference>
<evidence type="ECO:0000256" key="2">
    <source>
        <dbReference type="ARBA" id="ARBA00023125"/>
    </source>
</evidence>
<dbReference type="SMART" id="SM00100">
    <property type="entry name" value="cNMP"/>
    <property type="match status" value="1"/>
</dbReference>
<dbReference type="Pfam" id="PF00027">
    <property type="entry name" value="cNMP_binding"/>
    <property type="match status" value="1"/>
</dbReference>
<dbReference type="PROSITE" id="PS00888">
    <property type="entry name" value="CNMP_BINDING_1"/>
    <property type="match status" value="1"/>
</dbReference>